<dbReference type="AlphaFoldDB" id="A0ABD3RR52"/>
<accession>A0ABD3RR52</accession>
<keyword evidence="4" id="KW-1185">Reference proteome</keyword>
<dbReference type="EMBL" id="JALLPB020000352">
    <property type="protein sequence ID" value="KAL3810105.1"/>
    <property type="molecule type" value="Genomic_DNA"/>
</dbReference>
<protein>
    <submittedName>
        <fullName evidence="2">Uncharacterized protein</fullName>
    </submittedName>
</protein>
<dbReference type="Proteomes" id="UP001530377">
    <property type="component" value="Unassembled WGS sequence"/>
</dbReference>
<comment type="caution">
    <text evidence="2">The sequence shown here is derived from an EMBL/GenBank/DDBJ whole genome shotgun (WGS) entry which is preliminary data.</text>
</comment>
<feature type="compositionally biased region" description="Low complexity" evidence="1">
    <location>
        <begin position="243"/>
        <end position="257"/>
    </location>
</feature>
<evidence type="ECO:0000256" key="1">
    <source>
        <dbReference type="SAM" id="MobiDB-lite"/>
    </source>
</evidence>
<dbReference type="EMBL" id="JALLPB020000022">
    <property type="protein sequence ID" value="KAL3826397.1"/>
    <property type="molecule type" value="Genomic_DNA"/>
</dbReference>
<sequence>MDTFISGIIDYVARPSTTDSPVRVVRKSKSASESPTSVSALDADVGLESTEIEGTESLCATGSEVESSPRTYLACPTSVHADSLNLLSHFKVPDVMHNNSVLTAEGIISCGDFNACYDVSGDDIAAKSSESIETSVMRQFESAFATFLYKNPAFSSMSYMTLQKLRTKLLKESAKNIKVENELRKQLSELRHSKLERELELQRELVVVARAKATREAELQNLIEKTRRASMMMDSVILANGKTTSSPTESSGDSSSPSLPPAIVRSLSFEALTKEMHKNKIEQAHILADMERIKMKIAEDSVNGAYGCLSDLDPME</sequence>
<evidence type="ECO:0000313" key="2">
    <source>
        <dbReference type="EMBL" id="KAL3810105.1"/>
    </source>
</evidence>
<reference evidence="2 4" key="1">
    <citation type="submission" date="2024-10" db="EMBL/GenBank/DDBJ databases">
        <title>Updated reference genomes for cyclostephanoid diatoms.</title>
        <authorList>
            <person name="Roberts W.R."/>
            <person name="Alverson A.J."/>
        </authorList>
    </citation>
    <scope>NUCLEOTIDE SEQUENCE [LARGE SCALE GENOMIC DNA]</scope>
    <source>
        <strain evidence="2 4">AJA228-03</strain>
    </source>
</reference>
<evidence type="ECO:0000313" key="4">
    <source>
        <dbReference type="Proteomes" id="UP001530377"/>
    </source>
</evidence>
<evidence type="ECO:0000313" key="3">
    <source>
        <dbReference type="EMBL" id="KAL3826397.1"/>
    </source>
</evidence>
<feature type="region of interest" description="Disordered" evidence="1">
    <location>
        <begin position="241"/>
        <end position="261"/>
    </location>
</feature>
<gene>
    <name evidence="3" type="ORF">ACHAXA_008605</name>
    <name evidence="2" type="ORF">ACHAXA_010929</name>
</gene>
<name>A0ABD3RR52_9STRA</name>
<proteinExistence type="predicted"/>
<organism evidence="2 4">
    <name type="scientific">Cyclostephanos tholiformis</name>
    <dbReference type="NCBI Taxonomy" id="382380"/>
    <lineage>
        <taxon>Eukaryota</taxon>
        <taxon>Sar</taxon>
        <taxon>Stramenopiles</taxon>
        <taxon>Ochrophyta</taxon>
        <taxon>Bacillariophyta</taxon>
        <taxon>Coscinodiscophyceae</taxon>
        <taxon>Thalassiosirophycidae</taxon>
        <taxon>Stephanodiscales</taxon>
        <taxon>Stephanodiscaceae</taxon>
        <taxon>Cyclostephanos</taxon>
    </lineage>
</organism>